<sequence>MADLALSINHCLNAGARQRAHAVIKVVVQNQSAKQQSRQLIIIKWSDAKLFKAAYAISSVTHLAG</sequence>
<keyword evidence="2" id="KW-1185">Reference proteome</keyword>
<dbReference type="Proteomes" id="UP000294530">
    <property type="component" value="Unassembled WGS sequence"/>
</dbReference>
<evidence type="ECO:0000313" key="1">
    <source>
        <dbReference type="EMBL" id="TDH70261.1"/>
    </source>
</evidence>
<comment type="caution">
    <text evidence="1">The sequence shown here is derived from an EMBL/GenBank/DDBJ whole genome shotgun (WGS) entry which is preliminary data.</text>
</comment>
<gene>
    <name evidence="1" type="ORF">CCR75_001631</name>
</gene>
<proteinExistence type="predicted"/>
<reference evidence="1 2" key="1">
    <citation type="journal article" date="2021" name="Genome Biol.">
        <title>AFLAP: assembly-free linkage analysis pipeline using k-mers from genome sequencing data.</title>
        <authorList>
            <person name="Fletcher K."/>
            <person name="Zhang L."/>
            <person name="Gil J."/>
            <person name="Han R."/>
            <person name="Cavanaugh K."/>
            <person name="Michelmore R."/>
        </authorList>
    </citation>
    <scope>NUCLEOTIDE SEQUENCE [LARGE SCALE GENOMIC DNA]</scope>
    <source>
        <strain evidence="1 2">SF5</strain>
    </source>
</reference>
<organism evidence="1 2">
    <name type="scientific">Bremia lactucae</name>
    <name type="common">Lettuce downy mildew</name>
    <dbReference type="NCBI Taxonomy" id="4779"/>
    <lineage>
        <taxon>Eukaryota</taxon>
        <taxon>Sar</taxon>
        <taxon>Stramenopiles</taxon>
        <taxon>Oomycota</taxon>
        <taxon>Peronosporomycetes</taxon>
        <taxon>Peronosporales</taxon>
        <taxon>Peronosporaceae</taxon>
        <taxon>Bremia</taxon>
    </lineage>
</organism>
<protein>
    <submittedName>
        <fullName evidence="1">Uncharacterized protein</fullName>
    </submittedName>
</protein>
<dbReference type="EMBL" id="SHOA02000010">
    <property type="protein sequence ID" value="TDH70261.1"/>
    <property type="molecule type" value="Genomic_DNA"/>
</dbReference>
<dbReference type="KEGG" id="blac:94345404"/>
<name>A0A976IFV0_BRELC</name>
<evidence type="ECO:0000313" key="2">
    <source>
        <dbReference type="Proteomes" id="UP000294530"/>
    </source>
</evidence>
<dbReference type="RefSeq" id="XP_067819760.1">
    <property type="nucleotide sequence ID" value="XM_067959733.1"/>
</dbReference>
<dbReference type="GeneID" id="94345404"/>
<dbReference type="AlphaFoldDB" id="A0A976IFV0"/>
<accession>A0A976IFV0</accession>